<proteinExistence type="predicted"/>
<accession>A0A847S9D2</accession>
<dbReference type="Gene3D" id="3.30.565.10">
    <property type="entry name" value="Histidine kinase-like ATPase, C-terminal domain"/>
    <property type="match status" value="1"/>
</dbReference>
<dbReference type="InterPro" id="IPR036890">
    <property type="entry name" value="HATPase_C_sf"/>
</dbReference>
<sequence length="220" mass="24538">MAQLIHALLASAVHENKNLMQTVLAQIEQLTQDPRASDLQDELQVLRRQATRLVDSSLEVLAIYHAGLDADDFRLDYNTVPLEEWLLELQAEAQEIIGERPLQLEALMDSEVPLYWIFDASLLRLALRNGLHNAADFARSRIRLTLTLLEGRLCISIEDDGVHYGNTDRGPSRPAASGIGLLLADTLLRAHHDKESGRHGEIRLERAPELGGGAFRCLLP</sequence>
<evidence type="ECO:0000259" key="1">
    <source>
        <dbReference type="PROSITE" id="PS50109"/>
    </source>
</evidence>
<dbReference type="EMBL" id="JABAIM010000004">
    <property type="protein sequence ID" value="NLR76614.1"/>
    <property type="molecule type" value="Genomic_DNA"/>
</dbReference>
<dbReference type="GO" id="GO:0016301">
    <property type="term" value="F:kinase activity"/>
    <property type="evidence" value="ECO:0007669"/>
    <property type="project" value="UniProtKB-KW"/>
</dbReference>
<dbReference type="Proteomes" id="UP000587991">
    <property type="component" value="Unassembled WGS sequence"/>
</dbReference>
<dbReference type="AlphaFoldDB" id="A0A847S9D2"/>
<keyword evidence="3" id="KW-1185">Reference proteome</keyword>
<dbReference type="RefSeq" id="WP_168878282.1">
    <property type="nucleotide sequence ID" value="NZ_JABAIM010000004.1"/>
</dbReference>
<feature type="domain" description="Histidine kinase" evidence="1">
    <location>
        <begin position="11"/>
        <end position="220"/>
    </location>
</feature>
<evidence type="ECO:0000313" key="2">
    <source>
        <dbReference type="EMBL" id="NLR76614.1"/>
    </source>
</evidence>
<dbReference type="SUPFAM" id="SSF55874">
    <property type="entry name" value="ATPase domain of HSP90 chaperone/DNA topoisomerase II/histidine kinase"/>
    <property type="match status" value="1"/>
</dbReference>
<comment type="caution">
    <text evidence="2">The sequence shown here is derived from an EMBL/GenBank/DDBJ whole genome shotgun (WGS) entry which is preliminary data.</text>
</comment>
<organism evidence="2 3">
    <name type="scientific">Leeia aquatica</name>
    <dbReference type="NCBI Taxonomy" id="2725557"/>
    <lineage>
        <taxon>Bacteria</taxon>
        <taxon>Pseudomonadati</taxon>
        <taxon>Pseudomonadota</taxon>
        <taxon>Betaproteobacteria</taxon>
        <taxon>Neisseriales</taxon>
        <taxon>Leeiaceae</taxon>
        <taxon>Leeia</taxon>
    </lineage>
</organism>
<keyword evidence="2" id="KW-0808">Transferase</keyword>
<protein>
    <submittedName>
        <fullName evidence="2">HAMP domain-containing histidine kinase</fullName>
    </submittedName>
</protein>
<dbReference type="InterPro" id="IPR005467">
    <property type="entry name" value="His_kinase_dom"/>
</dbReference>
<keyword evidence="2" id="KW-0418">Kinase</keyword>
<name>A0A847S9D2_9NEIS</name>
<evidence type="ECO:0000313" key="3">
    <source>
        <dbReference type="Proteomes" id="UP000587991"/>
    </source>
</evidence>
<reference evidence="2 3" key="1">
    <citation type="submission" date="2020-04" db="EMBL/GenBank/DDBJ databases">
        <title>Draft genome of Leeia sp. IMCC25680.</title>
        <authorList>
            <person name="Song J."/>
            <person name="Cho J.-C."/>
        </authorList>
    </citation>
    <scope>NUCLEOTIDE SEQUENCE [LARGE SCALE GENOMIC DNA]</scope>
    <source>
        <strain evidence="2 3">IMCC25680</strain>
    </source>
</reference>
<dbReference type="PROSITE" id="PS50109">
    <property type="entry name" value="HIS_KIN"/>
    <property type="match status" value="1"/>
</dbReference>
<gene>
    <name evidence="2" type="ORF">HF682_15710</name>
</gene>